<gene>
    <name evidence="3" type="ORF">L798_07054</name>
</gene>
<keyword evidence="1" id="KW-0677">Repeat</keyword>
<evidence type="ECO:0000256" key="1">
    <source>
        <dbReference type="ARBA" id="ARBA00022737"/>
    </source>
</evidence>
<dbReference type="AlphaFoldDB" id="A0A067RG22"/>
<keyword evidence="4" id="KW-1185">Reference proteome</keyword>
<dbReference type="eggNOG" id="KOG1242">
    <property type="taxonomic scope" value="Eukaryota"/>
</dbReference>
<name>A0A067RG22_ZOONE</name>
<proteinExistence type="predicted"/>
<protein>
    <submittedName>
        <fullName evidence="3">Translational activator GCN1</fullName>
    </submittedName>
</protein>
<dbReference type="Proteomes" id="UP000027135">
    <property type="component" value="Unassembled WGS sequence"/>
</dbReference>
<evidence type="ECO:0000259" key="2">
    <source>
        <dbReference type="Pfam" id="PF23271"/>
    </source>
</evidence>
<accession>A0A067RG22</accession>
<sequence length="91" mass="10265">MLNHLIDPHPKVAESALEGLRQVTAIKSRVVLPYLVPQLIAPPRVNTKALSILASVAGEALIKYYLHFWQLCLWPKAQHMRPRSWNTVSDG</sequence>
<dbReference type="InParanoid" id="A0A067RG22"/>
<reference evidence="3 4" key="1">
    <citation type="journal article" date="2014" name="Nat. Commun.">
        <title>Molecular traces of alternative social organization in a termite genome.</title>
        <authorList>
            <person name="Terrapon N."/>
            <person name="Li C."/>
            <person name="Robertson H.M."/>
            <person name="Ji L."/>
            <person name="Meng X."/>
            <person name="Booth W."/>
            <person name="Chen Z."/>
            <person name="Childers C.P."/>
            <person name="Glastad K.M."/>
            <person name="Gokhale K."/>
            <person name="Gowin J."/>
            <person name="Gronenberg W."/>
            <person name="Hermansen R.A."/>
            <person name="Hu H."/>
            <person name="Hunt B.G."/>
            <person name="Huylmans A.K."/>
            <person name="Khalil S.M."/>
            <person name="Mitchell R.D."/>
            <person name="Munoz-Torres M.C."/>
            <person name="Mustard J.A."/>
            <person name="Pan H."/>
            <person name="Reese J.T."/>
            <person name="Scharf M.E."/>
            <person name="Sun F."/>
            <person name="Vogel H."/>
            <person name="Xiao J."/>
            <person name="Yang W."/>
            <person name="Yang Z."/>
            <person name="Yang Z."/>
            <person name="Zhou J."/>
            <person name="Zhu J."/>
            <person name="Brent C.S."/>
            <person name="Elsik C.G."/>
            <person name="Goodisman M.A."/>
            <person name="Liberles D.A."/>
            <person name="Roe R.M."/>
            <person name="Vargo E.L."/>
            <person name="Vilcinskas A."/>
            <person name="Wang J."/>
            <person name="Bornberg-Bauer E."/>
            <person name="Korb J."/>
            <person name="Zhang G."/>
            <person name="Liebig J."/>
        </authorList>
    </citation>
    <scope>NUCLEOTIDE SEQUENCE [LARGE SCALE GENOMIC DNA]</scope>
    <source>
        <tissue evidence="3">Whole organism</tissue>
    </source>
</reference>
<dbReference type="EMBL" id="KK868965">
    <property type="protein sequence ID" value="KDR19159.1"/>
    <property type="molecule type" value="Genomic_DNA"/>
</dbReference>
<dbReference type="STRING" id="136037.A0A067RG22"/>
<dbReference type="Pfam" id="PF23271">
    <property type="entry name" value="HEAT_GCN1"/>
    <property type="match status" value="1"/>
</dbReference>
<evidence type="ECO:0000313" key="4">
    <source>
        <dbReference type="Proteomes" id="UP000027135"/>
    </source>
</evidence>
<organism evidence="3 4">
    <name type="scientific">Zootermopsis nevadensis</name>
    <name type="common">Dampwood termite</name>
    <dbReference type="NCBI Taxonomy" id="136037"/>
    <lineage>
        <taxon>Eukaryota</taxon>
        <taxon>Metazoa</taxon>
        <taxon>Ecdysozoa</taxon>
        <taxon>Arthropoda</taxon>
        <taxon>Hexapoda</taxon>
        <taxon>Insecta</taxon>
        <taxon>Pterygota</taxon>
        <taxon>Neoptera</taxon>
        <taxon>Polyneoptera</taxon>
        <taxon>Dictyoptera</taxon>
        <taxon>Blattodea</taxon>
        <taxon>Blattoidea</taxon>
        <taxon>Termitoidae</taxon>
        <taxon>Termopsidae</taxon>
        <taxon>Zootermopsis</taxon>
    </lineage>
</organism>
<evidence type="ECO:0000313" key="3">
    <source>
        <dbReference type="EMBL" id="KDR19159.1"/>
    </source>
</evidence>
<dbReference type="InterPro" id="IPR057546">
    <property type="entry name" value="HEAT_GCN1"/>
</dbReference>
<feature type="domain" description="Stalled ribosome sensor GCN1-like HEAT repeats region" evidence="2">
    <location>
        <begin position="31"/>
        <end position="64"/>
    </location>
</feature>